<evidence type="ECO:0000313" key="1">
    <source>
        <dbReference type="EMBL" id="MFB9579160.1"/>
    </source>
</evidence>
<dbReference type="RefSeq" id="WP_345515847.1">
    <property type="nucleotide sequence ID" value="NZ_BAAAXD010000034.1"/>
</dbReference>
<comment type="caution">
    <text evidence="1">The sequence shown here is derived from an EMBL/GenBank/DDBJ whole genome shotgun (WGS) entry which is preliminary data.</text>
</comment>
<reference evidence="1 2" key="1">
    <citation type="submission" date="2024-09" db="EMBL/GenBank/DDBJ databases">
        <authorList>
            <person name="Sun Q."/>
            <person name="Mori K."/>
        </authorList>
    </citation>
    <scope>NUCLEOTIDE SEQUENCE [LARGE SCALE GENOMIC DNA]</scope>
    <source>
        <strain evidence="1 2">JCM 3331</strain>
    </source>
</reference>
<protein>
    <submittedName>
        <fullName evidence="1">Uncharacterized protein</fullName>
    </submittedName>
</protein>
<name>A0ABV5RMQ1_9ACTN</name>
<dbReference type="EMBL" id="JBHMCG010000212">
    <property type="protein sequence ID" value="MFB9579160.1"/>
    <property type="molecule type" value="Genomic_DNA"/>
</dbReference>
<dbReference type="Proteomes" id="UP001589710">
    <property type="component" value="Unassembled WGS sequence"/>
</dbReference>
<accession>A0ABV5RMQ1</accession>
<evidence type="ECO:0000313" key="2">
    <source>
        <dbReference type="Proteomes" id="UP001589710"/>
    </source>
</evidence>
<keyword evidence="2" id="KW-1185">Reference proteome</keyword>
<proteinExistence type="predicted"/>
<organism evidence="1 2">
    <name type="scientific">Streptomyces yanii</name>
    <dbReference type="NCBI Taxonomy" id="78510"/>
    <lineage>
        <taxon>Bacteria</taxon>
        <taxon>Bacillati</taxon>
        <taxon>Actinomycetota</taxon>
        <taxon>Actinomycetes</taxon>
        <taxon>Kitasatosporales</taxon>
        <taxon>Streptomycetaceae</taxon>
        <taxon>Streptomyces</taxon>
    </lineage>
</organism>
<gene>
    <name evidence="1" type="ORF">ACFFTL_44665</name>
</gene>
<sequence>MSAPIVVHGLSLTRGRTVTINDEIAGLVCNDHDLIELLRRAGVYDAEHCLDDPQWIDWRGGRAHEYEPA</sequence>